<reference evidence="1 2" key="1">
    <citation type="submission" date="2021-01" db="EMBL/GenBank/DDBJ databases">
        <title>Whole genome shotgun sequence of Plantactinospora endophytica NBRC 110450.</title>
        <authorList>
            <person name="Komaki H."/>
            <person name="Tamura T."/>
        </authorList>
    </citation>
    <scope>NUCLEOTIDE SEQUENCE [LARGE SCALE GENOMIC DNA]</scope>
    <source>
        <strain evidence="1 2">NBRC 110450</strain>
    </source>
</reference>
<keyword evidence="2" id="KW-1185">Reference proteome</keyword>
<proteinExistence type="predicted"/>
<accession>A0ABQ4E8I1</accession>
<comment type="caution">
    <text evidence="1">The sequence shown here is derived from an EMBL/GenBank/DDBJ whole genome shotgun (WGS) entry which is preliminary data.</text>
</comment>
<dbReference type="Proteomes" id="UP000646749">
    <property type="component" value="Unassembled WGS sequence"/>
</dbReference>
<dbReference type="EMBL" id="BONW01000032">
    <property type="protein sequence ID" value="GIG91018.1"/>
    <property type="molecule type" value="Genomic_DNA"/>
</dbReference>
<sequence length="115" mass="12521">MTNQDGELLDAAGGDRARARILGQLLQHIARNSPDERLREMASDVVDGRISLAEAVGSAYYGEAIAKQAAGFATWYDSLSETERREQAEAGAAEIAKVRDEIDRNVSAERRDSTP</sequence>
<name>A0ABQ4E8I1_9ACTN</name>
<evidence type="ECO:0000313" key="1">
    <source>
        <dbReference type="EMBL" id="GIG91018.1"/>
    </source>
</evidence>
<evidence type="ECO:0000313" key="2">
    <source>
        <dbReference type="Proteomes" id="UP000646749"/>
    </source>
</evidence>
<protein>
    <recommendedName>
        <fullName evidence="3">DNA primase</fullName>
    </recommendedName>
</protein>
<gene>
    <name evidence="1" type="ORF">Pen02_59540</name>
</gene>
<organism evidence="1 2">
    <name type="scientific">Plantactinospora endophytica</name>
    <dbReference type="NCBI Taxonomy" id="673535"/>
    <lineage>
        <taxon>Bacteria</taxon>
        <taxon>Bacillati</taxon>
        <taxon>Actinomycetota</taxon>
        <taxon>Actinomycetes</taxon>
        <taxon>Micromonosporales</taxon>
        <taxon>Micromonosporaceae</taxon>
        <taxon>Plantactinospora</taxon>
    </lineage>
</organism>
<dbReference type="RefSeq" id="WP_203869411.1">
    <property type="nucleotide sequence ID" value="NZ_BONW01000032.1"/>
</dbReference>
<evidence type="ECO:0008006" key="3">
    <source>
        <dbReference type="Google" id="ProtNLM"/>
    </source>
</evidence>